<dbReference type="Proteomes" id="UP000885392">
    <property type="component" value="Unassembled WGS sequence"/>
</dbReference>
<organism evidence="2">
    <name type="scientific">Salmonella enterica</name>
    <name type="common">Salmonella choleraesuis</name>
    <dbReference type="NCBI Taxonomy" id="28901"/>
    <lineage>
        <taxon>Bacteria</taxon>
        <taxon>Pseudomonadati</taxon>
        <taxon>Pseudomonadota</taxon>
        <taxon>Gammaproteobacteria</taxon>
        <taxon>Enterobacterales</taxon>
        <taxon>Enterobacteriaceae</taxon>
        <taxon>Salmonella</taxon>
    </lineage>
</organism>
<dbReference type="AlphaFoldDB" id="A0A403N4Y1"/>
<reference evidence="2" key="1">
    <citation type="submission" date="2018-10" db="EMBL/GenBank/DDBJ databases">
        <authorList>
            <consortium name="PulseNet: The National Subtyping Network for Foodborne Disease Surveillance"/>
            <person name="Tarr C.L."/>
            <person name="Trees E."/>
            <person name="Katz L.S."/>
            <person name="Carleton-Romer H.A."/>
            <person name="Stroika S."/>
            <person name="Kucerova Z."/>
            <person name="Roache K.F."/>
            <person name="Sabol A.L."/>
            <person name="Besser J."/>
            <person name="Gerner-Smidt P."/>
        </authorList>
    </citation>
    <scope>NUCLEOTIDE SEQUENCE [LARGE SCALE GENOMIC DNA]</scope>
    <source>
        <strain evidence="2">PNUSAS038541</strain>
    </source>
</reference>
<keyword evidence="1" id="KW-1133">Transmembrane helix</keyword>
<keyword evidence="1" id="KW-0472">Membrane</keyword>
<dbReference type="EMBL" id="RVIJ01000072">
    <property type="protein sequence ID" value="MLW03885.1"/>
    <property type="molecule type" value="Genomic_DNA"/>
</dbReference>
<sequence length="170" mass="19433">MYPSPKQENPKPNIGRVSWIKLYISNIGEILMEIIPIIELLLAAAGIFIPSFIGIGLSRRSAFKAASAPLLIKLLEERTMIPKGSYPFRTLTEDELFKVFPLATKRKQKRLLVAFHRYMNAHDKVAKTRHYHSERPYDGGPFFAFSFTVSNPDEVLKEIDPLIDELTLRC</sequence>
<evidence type="ECO:0000313" key="2">
    <source>
        <dbReference type="EMBL" id="MLW03885.1"/>
    </source>
</evidence>
<name>A0A403N4Y1_SALER</name>
<evidence type="ECO:0000256" key="1">
    <source>
        <dbReference type="SAM" id="Phobius"/>
    </source>
</evidence>
<feature type="transmembrane region" description="Helical" evidence="1">
    <location>
        <begin position="34"/>
        <end position="57"/>
    </location>
</feature>
<proteinExistence type="predicted"/>
<keyword evidence="1" id="KW-0812">Transmembrane</keyword>
<protein>
    <submittedName>
        <fullName evidence="2">Uncharacterized protein</fullName>
    </submittedName>
</protein>
<accession>A0A403N4Y1</accession>
<comment type="caution">
    <text evidence="2">The sequence shown here is derived from an EMBL/GenBank/DDBJ whole genome shotgun (WGS) entry which is preliminary data.</text>
</comment>
<gene>
    <name evidence="2" type="ORF">EAK82_27760</name>
</gene>